<dbReference type="RefSeq" id="WP_150609342.1">
    <property type="nucleotide sequence ID" value="NZ_CABPRY010000006.1"/>
</dbReference>
<dbReference type="EMBL" id="CABPRY010000006">
    <property type="protein sequence ID" value="VVE16838.1"/>
    <property type="molecule type" value="Genomic_DNA"/>
</dbReference>
<protein>
    <recommendedName>
        <fullName evidence="1">DUF7007 domain-containing protein</fullName>
    </recommendedName>
</protein>
<evidence type="ECO:0000313" key="3">
    <source>
        <dbReference type="Proteomes" id="UP000396788"/>
    </source>
</evidence>
<gene>
    <name evidence="2" type="ORF">PCE31107_02939</name>
</gene>
<evidence type="ECO:0000259" key="1">
    <source>
        <dbReference type="Pfam" id="PF22653"/>
    </source>
</evidence>
<dbReference type="AlphaFoldDB" id="A0A5E4VWR8"/>
<organism evidence="2 3">
    <name type="scientific">Pandoraea cepalis</name>
    <dbReference type="NCBI Taxonomy" id="2508294"/>
    <lineage>
        <taxon>Bacteria</taxon>
        <taxon>Pseudomonadati</taxon>
        <taxon>Pseudomonadota</taxon>
        <taxon>Betaproteobacteria</taxon>
        <taxon>Burkholderiales</taxon>
        <taxon>Burkholderiaceae</taxon>
        <taxon>Pandoraea</taxon>
    </lineage>
</organism>
<dbReference type="Proteomes" id="UP000396788">
    <property type="component" value="Unassembled WGS sequence"/>
</dbReference>
<sequence length="207" mass="23286">MNTTIYPKHTPWGAPHTTTIVAEGIVRYTTGSHGGYWLSQERVASMPDGLRPKELEVDCGAWFEEDEQWTLVALAFQMYFDDGAIQVARRTVVNWMPEVWEAWTGEKVTPAMSHRRAREVFLEQHKSDQIVVAAFGSWDKTVPKGMVGVVAVTGGRVSGTLKPPETYWLVDEAEYADAHEQPGYTGDFVIDPSRHQPWPREVLVKAA</sequence>
<proteinExistence type="predicted"/>
<dbReference type="Pfam" id="PF22653">
    <property type="entry name" value="DUF7007"/>
    <property type="match status" value="1"/>
</dbReference>
<feature type="domain" description="DUF7007" evidence="1">
    <location>
        <begin position="7"/>
        <end position="125"/>
    </location>
</feature>
<evidence type="ECO:0000313" key="2">
    <source>
        <dbReference type="EMBL" id="VVE16838.1"/>
    </source>
</evidence>
<reference evidence="2 3" key="1">
    <citation type="submission" date="2019-08" db="EMBL/GenBank/DDBJ databases">
        <authorList>
            <person name="Peeters C."/>
        </authorList>
    </citation>
    <scope>NUCLEOTIDE SEQUENCE [LARGE SCALE GENOMIC DNA]</scope>
    <source>
        <strain evidence="2 3">LMG 31107</strain>
    </source>
</reference>
<accession>A0A5E4VWR8</accession>
<name>A0A5E4VWR8_9BURK</name>
<dbReference type="InterPro" id="IPR054276">
    <property type="entry name" value="DUF7007"/>
</dbReference>